<evidence type="ECO:0000313" key="3">
    <source>
        <dbReference type="Proteomes" id="UP000552700"/>
    </source>
</evidence>
<sequence length="49" mass="5466">MTWLAEILIQGFWEGVVELCYRKWGWIGGAAALLGPFIIGGLLLWLVFG</sequence>
<evidence type="ECO:0000313" key="2">
    <source>
        <dbReference type="EMBL" id="MBB6123909.1"/>
    </source>
</evidence>
<dbReference type="EMBL" id="JACIJP010000002">
    <property type="protein sequence ID" value="MBB6123909.1"/>
    <property type="molecule type" value="Genomic_DNA"/>
</dbReference>
<dbReference type="Proteomes" id="UP000552700">
    <property type="component" value="Unassembled WGS sequence"/>
</dbReference>
<proteinExistence type="predicted"/>
<protein>
    <submittedName>
        <fullName evidence="2">Uncharacterized protein</fullName>
    </submittedName>
</protein>
<reference evidence="2 3" key="1">
    <citation type="submission" date="2020-08" db="EMBL/GenBank/DDBJ databases">
        <title>Genomic Encyclopedia of Type Strains, Phase IV (KMG-IV): sequencing the most valuable type-strain genomes for metagenomic binning, comparative biology and taxonomic classification.</title>
        <authorList>
            <person name="Goeker M."/>
        </authorList>
    </citation>
    <scope>NUCLEOTIDE SEQUENCE [LARGE SCALE GENOMIC DNA]</scope>
    <source>
        <strain evidence="2 3">DSM 102255</strain>
    </source>
</reference>
<keyword evidence="3" id="KW-1185">Reference proteome</keyword>
<name>A0A841IY78_9SPHN</name>
<organism evidence="2 3">
    <name type="scientific">Sphingobium subterraneum</name>
    <dbReference type="NCBI Taxonomy" id="627688"/>
    <lineage>
        <taxon>Bacteria</taxon>
        <taxon>Pseudomonadati</taxon>
        <taxon>Pseudomonadota</taxon>
        <taxon>Alphaproteobacteria</taxon>
        <taxon>Sphingomonadales</taxon>
        <taxon>Sphingomonadaceae</taxon>
        <taxon>Sphingobium</taxon>
    </lineage>
</organism>
<comment type="caution">
    <text evidence="2">The sequence shown here is derived from an EMBL/GenBank/DDBJ whole genome shotgun (WGS) entry which is preliminary data.</text>
</comment>
<feature type="transmembrane region" description="Helical" evidence="1">
    <location>
        <begin position="24"/>
        <end position="48"/>
    </location>
</feature>
<keyword evidence="1" id="KW-0812">Transmembrane</keyword>
<dbReference type="AlphaFoldDB" id="A0A841IY78"/>
<keyword evidence="1" id="KW-0472">Membrane</keyword>
<keyword evidence="1" id="KW-1133">Transmembrane helix</keyword>
<accession>A0A841IY78</accession>
<gene>
    <name evidence="2" type="ORF">FHS92_001638</name>
</gene>
<evidence type="ECO:0000256" key="1">
    <source>
        <dbReference type="SAM" id="Phobius"/>
    </source>
</evidence>